<dbReference type="GO" id="GO:0005634">
    <property type="term" value="C:nucleus"/>
    <property type="evidence" value="ECO:0007669"/>
    <property type="project" value="UniProtKB-SubCell"/>
</dbReference>
<evidence type="ECO:0000313" key="8">
    <source>
        <dbReference type="Proteomes" id="UP000051952"/>
    </source>
</evidence>
<evidence type="ECO:0000313" key="7">
    <source>
        <dbReference type="EMBL" id="CUG90511.1"/>
    </source>
</evidence>
<evidence type="ECO:0000256" key="3">
    <source>
        <dbReference type="ARBA" id="ARBA00022517"/>
    </source>
</evidence>
<dbReference type="OMA" id="KMVYDEA"/>
<gene>
    <name evidence="7" type="ORF">BSAL_27135</name>
</gene>
<keyword evidence="4 5" id="KW-0539">Nucleus</keyword>
<name>A0A0S4JMK3_BODSA</name>
<feature type="region of interest" description="Disordered" evidence="6">
    <location>
        <begin position="141"/>
        <end position="212"/>
    </location>
</feature>
<evidence type="ECO:0000256" key="2">
    <source>
        <dbReference type="ARBA" id="ARBA00010077"/>
    </source>
</evidence>
<accession>A0A0S4JMK3</accession>
<comment type="function">
    <text evidence="5">Involved in ribosomal large subunit assembly.</text>
</comment>
<evidence type="ECO:0000256" key="4">
    <source>
        <dbReference type="ARBA" id="ARBA00023242"/>
    </source>
</evidence>
<comment type="subcellular location">
    <subcellularLocation>
        <location evidence="1 5">Nucleus</location>
    </subcellularLocation>
</comment>
<dbReference type="InterPro" id="IPR007023">
    <property type="entry name" value="Ribosom_reg"/>
</dbReference>
<evidence type="ECO:0000256" key="6">
    <source>
        <dbReference type="SAM" id="MobiDB-lite"/>
    </source>
</evidence>
<sequence length="212" mass="24281">MAEYHLDVGLLAVTDAAVVSGPRRSEAELLEAATKGVKMVLNECLQLPKTIKKGKFEGAGEMVQLPIPATKLPREKAPPKVKPLTAWEKFAVKKGIALNRKKNNKVFDEERQIWKDRYGKRAREDKEKFDWLREVRPSYVAKEDGGDPFLDERREKKARLDKQSKNQEHNKRRSEHVTRAREEVSHLTHVARHLSTASNGKFEKAAQKAKKH</sequence>
<dbReference type="VEuPathDB" id="TriTrypDB:BSAL_27135"/>
<dbReference type="Proteomes" id="UP000051952">
    <property type="component" value="Unassembled WGS sequence"/>
</dbReference>
<organism evidence="7 8">
    <name type="scientific">Bodo saltans</name>
    <name type="common">Flagellated protozoan</name>
    <dbReference type="NCBI Taxonomy" id="75058"/>
    <lineage>
        <taxon>Eukaryota</taxon>
        <taxon>Discoba</taxon>
        <taxon>Euglenozoa</taxon>
        <taxon>Kinetoplastea</taxon>
        <taxon>Metakinetoplastina</taxon>
        <taxon>Eubodonida</taxon>
        <taxon>Bodonidae</taxon>
        <taxon>Bodo</taxon>
    </lineage>
</organism>
<dbReference type="Pfam" id="PF04939">
    <property type="entry name" value="RRS1"/>
    <property type="match status" value="1"/>
</dbReference>
<keyword evidence="8" id="KW-1185">Reference proteome</keyword>
<evidence type="ECO:0000256" key="1">
    <source>
        <dbReference type="ARBA" id="ARBA00004123"/>
    </source>
</evidence>
<dbReference type="GO" id="GO:0042254">
    <property type="term" value="P:ribosome biogenesis"/>
    <property type="evidence" value="ECO:0007669"/>
    <property type="project" value="UniProtKB-KW"/>
</dbReference>
<proteinExistence type="inferred from homology"/>
<keyword evidence="3 5" id="KW-0690">Ribosome biogenesis</keyword>
<evidence type="ECO:0000256" key="5">
    <source>
        <dbReference type="RuleBase" id="RU364132"/>
    </source>
</evidence>
<protein>
    <recommendedName>
        <fullName evidence="5">Ribosome biogenesis regulatory protein</fullName>
    </recommendedName>
</protein>
<dbReference type="EMBL" id="CYKH01001839">
    <property type="protein sequence ID" value="CUG90511.1"/>
    <property type="molecule type" value="Genomic_DNA"/>
</dbReference>
<reference evidence="8" key="1">
    <citation type="submission" date="2015-09" db="EMBL/GenBank/DDBJ databases">
        <authorList>
            <consortium name="Pathogen Informatics"/>
        </authorList>
    </citation>
    <scope>NUCLEOTIDE SEQUENCE [LARGE SCALE GENOMIC DNA]</scope>
    <source>
        <strain evidence="8">Lake Konstanz</strain>
    </source>
</reference>
<comment type="similarity">
    <text evidence="2 5">Belongs to the RRS1 family.</text>
</comment>
<dbReference type="AlphaFoldDB" id="A0A0S4JMK3"/>
<feature type="compositionally biased region" description="Basic and acidic residues" evidence="6">
    <location>
        <begin position="141"/>
        <end position="186"/>
    </location>
</feature>
<dbReference type="OrthoDB" id="28455at2759"/>